<dbReference type="Pfam" id="PF13424">
    <property type="entry name" value="TPR_12"/>
    <property type="match status" value="2"/>
</dbReference>
<dbReference type="GO" id="GO:0006355">
    <property type="term" value="P:regulation of DNA-templated transcription"/>
    <property type="evidence" value="ECO:0007669"/>
    <property type="project" value="InterPro"/>
</dbReference>
<dbReference type="GO" id="GO:0000160">
    <property type="term" value="P:phosphorelay signal transduction system"/>
    <property type="evidence" value="ECO:0007669"/>
    <property type="project" value="InterPro"/>
</dbReference>
<sequence>MLGPVECYADDGVRVSLGPPKQRAVLALLLAQPGRVLPVDRLISVLWDDAPPKTALKNLQVYVYQLRKIVGSRLLSRAPGYLMSIDPAELDLTRFTELLDAARRERTPRGYREALALWRGPALADLAASGLLRGVVAQLEELRLAARVECAEAELDLGRHVEIVADLNEWVREHPLNERLREQQMVALHRAGRPAEALAAYQECRRVLMDELGVEPGESLRRRQAEILRAKPVGAAAIRQLPPDVVTFSGRGRELNLIKTQLRQDRVAVCVITGQAGIGKSALAVRTAHEIAARFPDGQLYADLSDGASERILSQFLRALGERPGDEEALRYRSLTASRRLLVVLDNVATAGQVKRLLPTGPGSAVLITSRRPLTSLTGASYVKLGALPLEDAFRLLEGVAGKVEDATELVRWCGGLPLALRIAGARLAARPQWTAPLLAARLADETRRLDELRLGDVAVRSAFAVSYAELGSTAVARVFRLLGLLDGPDFAVAAARALTDVPDVEDLLAELADAHLVDEPVPGRFALHDLLRLFARERCRGSESSEERSLALERLHKHYLEALADNPTDLWLAEERDNLIAAAHQASPADAIAFAAGLSWYFRRRSEVADWAALNTLALEAARSLGDVRAEALALKELGAACERGFKFAEAQHHWTAALTLARDLHDRQLEAVTLNNLGIAHWRRRDLPAALTSLEASLTLREELDDSQGAAYVRTNLGLVHAALGDLPAALVCYEETLTTLRACGDRSGELHALANMADAHRQLGSLDQALELADEALRLARSVGDRQIEAGVLLDRGTVHELAGRAGEARVSYTEAVELSRRIGFRWGEAEGARKLAGLGGWRGCAEAGGVGWLARLCGSWRGWVAGAVVRKLAGLGGWHGCAEAGGAGWLAWLCDSWRVGWLARLCGSWRGWGAGAVVRKLAGLGG</sequence>
<dbReference type="Pfam" id="PF00931">
    <property type="entry name" value="NB-ARC"/>
    <property type="match status" value="1"/>
</dbReference>
<evidence type="ECO:0000313" key="8">
    <source>
        <dbReference type="Proteomes" id="UP000198583"/>
    </source>
</evidence>
<name>A0A1I6FEI5_9PSEU</name>
<dbReference type="InterPro" id="IPR019734">
    <property type="entry name" value="TPR_rpt"/>
</dbReference>
<dbReference type="InterPro" id="IPR001867">
    <property type="entry name" value="OmpR/PhoB-type_DNA-bd"/>
</dbReference>
<dbReference type="SMART" id="SM00028">
    <property type="entry name" value="TPR"/>
    <property type="match status" value="5"/>
</dbReference>
<dbReference type="Gene3D" id="1.10.10.10">
    <property type="entry name" value="Winged helix-like DNA-binding domain superfamily/Winged helix DNA-binding domain"/>
    <property type="match status" value="1"/>
</dbReference>
<dbReference type="SMART" id="SM01043">
    <property type="entry name" value="BTAD"/>
    <property type="match status" value="1"/>
</dbReference>
<proteinExistence type="inferred from homology"/>
<evidence type="ECO:0000256" key="1">
    <source>
        <dbReference type="ARBA" id="ARBA00005820"/>
    </source>
</evidence>
<dbReference type="STRING" id="84724.SAMN04488564_113140"/>
<reference evidence="8" key="1">
    <citation type="submission" date="2016-10" db="EMBL/GenBank/DDBJ databases">
        <authorList>
            <person name="Varghese N."/>
            <person name="Submissions S."/>
        </authorList>
    </citation>
    <scope>NUCLEOTIDE SEQUENCE [LARGE SCALE GENOMIC DNA]</scope>
    <source>
        <strain evidence="8">DSM 44232</strain>
    </source>
</reference>
<organism evidence="7 8">
    <name type="scientific">Lentzea waywayandensis</name>
    <dbReference type="NCBI Taxonomy" id="84724"/>
    <lineage>
        <taxon>Bacteria</taxon>
        <taxon>Bacillati</taxon>
        <taxon>Actinomycetota</taxon>
        <taxon>Actinomycetes</taxon>
        <taxon>Pseudonocardiales</taxon>
        <taxon>Pseudonocardiaceae</taxon>
        <taxon>Lentzea</taxon>
    </lineage>
</organism>
<feature type="DNA-binding region" description="OmpR/PhoB-type" evidence="5">
    <location>
        <begin position="1"/>
        <end position="87"/>
    </location>
</feature>
<dbReference type="Pfam" id="PF00486">
    <property type="entry name" value="Trans_reg_C"/>
    <property type="match status" value="1"/>
</dbReference>
<dbReference type="InterPro" id="IPR036388">
    <property type="entry name" value="WH-like_DNA-bd_sf"/>
</dbReference>
<keyword evidence="8" id="KW-1185">Reference proteome</keyword>
<dbReference type="InterPro" id="IPR051677">
    <property type="entry name" value="AfsR-DnrI-RedD_regulator"/>
</dbReference>
<dbReference type="PROSITE" id="PS51755">
    <property type="entry name" value="OMPR_PHOB"/>
    <property type="match status" value="1"/>
</dbReference>
<dbReference type="Pfam" id="PF03704">
    <property type="entry name" value="BTAD"/>
    <property type="match status" value="1"/>
</dbReference>
<evidence type="ECO:0000256" key="2">
    <source>
        <dbReference type="ARBA" id="ARBA00023015"/>
    </source>
</evidence>
<feature type="domain" description="OmpR/PhoB-type" evidence="6">
    <location>
        <begin position="1"/>
        <end position="87"/>
    </location>
</feature>
<keyword evidence="4" id="KW-0804">Transcription</keyword>
<keyword evidence="3 5" id="KW-0238">DNA-binding</keyword>
<dbReference type="SMART" id="SM00862">
    <property type="entry name" value="Trans_reg_C"/>
    <property type="match status" value="1"/>
</dbReference>
<comment type="similarity">
    <text evidence="1">Belongs to the AfsR/DnrI/RedD regulatory family.</text>
</comment>
<evidence type="ECO:0000256" key="4">
    <source>
        <dbReference type="ARBA" id="ARBA00023163"/>
    </source>
</evidence>
<dbReference type="InterPro" id="IPR011990">
    <property type="entry name" value="TPR-like_helical_dom_sf"/>
</dbReference>
<dbReference type="Gene3D" id="1.25.40.10">
    <property type="entry name" value="Tetratricopeptide repeat domain"/>
    <property type="match status" value="2"/>
</dbReference>
<evidence type="ECO:0000256" key="3">
    <source>
        <dbReference type="ARBA" id="ARBA00023125"/>
    </source>
</evidence>
<dbReference type="EMBL" id="FOYL01000013">
    <property type="protein sequence ID" value="SFR28292.1"/>
    <property type="molecule type" value="Genomic_DNA"/>
</dbReference>
<accession>A0A1I6FEI5</accession>
<dbReference type="SUPFAM" id="SSF52540">
    <property type="entry name" value="P-loop containing nucleoside triphosphate hydrolases"/>
    <property type="match status" value="1"/>
</dbReference>
<dbReference type="CDD" id="cd15831">
    <property type="entry name" value="BTAD"/>
    <property type="match status" value="1"/>
</dbReference>
<evidence type="ECO:0000256" key="5">
    <source>
        <dbReference type="PROSITE-ProRule" id="PRU01091"/>
    </source>
</evidence>
<dbReference type="SUPFAM" id="SSF48452">
    <property type="entry name" value="TPR-like"/>
    <property type="match status" value="2"/>
</dbReference>
<dbReference type="InterPro" id="IPR005158">
    <property type="entry name" value="BTAD"/>
</dbReference>
<protein>
    <submittedName>
        <fullName evidence="7">DNA-binding transcriptional activator of the SARP family</fullName>
    </submittedName>
</protein>
<dbReference type="GO" id="GO:0043531">
    <property type="term" value="F:ADP binding"/>
    <property type="evidence" value="ECO:0007669"/>
    <property type="project" value="InterPro"/>
</dbReference>
<dbReference type="AlphaFoldDB" id="A0A1I6FEI5"/>
<dbReference type="GO" id="GO:0003677">
    <property type="term" value="F:DNA binding"/>
    <property type="evidence" value="ECO:0007669"/>
    <property type="project" value="UniProtKB-UniRule"/>
</dbReference>
<dbReference type="PANTHER" id="PTHR35807">
    <property type="entry name" value="TRANSCRIPTIONAL REGULATOR REDD-RELATED"/>
    <property type="match status" value="1"/>
</dbReference>
<dbReference type="Proteomes" id="UP000198583">
    <property type="component" value="Unassembled WGS sequence"/>
</dbReference>
<evidence type="ECO:0000313" key="7">
    <source>
        <dbReference type="EMBL" id="SFR28292.1"/>
    </source>
</evidence>
<dbReference type="PANTHER" id="PTHR35807:SF1">
    <property type="entry name" value="TRANSCRIPTIONAL REGULATOR REDD"/>
    <property type="match status" value="1"/>
</dbReference>
<dbReference type="InterPro" id="IPR027417">
    <property type="entry name" value="P-loop_NTPase"/>
</dbReference>
<dbReference type="InterPro" id="IPR002182">
    <property type="entry name" value="NB-ARC"/>
</dbReference>
<keyword evidence="2" id="KW-0805">Transcription regulation</keyword>
<dbReference type="InterPro" id="IPR016032">
    <property type="entry name" value="Sig_transdc_resp-reg_C-effctor"/>
</dbReference>
<dbReference type="PRINTS" id="PR00364">
    <property type="entry name" value="DISEASERSIST"/>
</dbReference>
<dbReference type="SUPFAM" id="SSF46894">
    <property type="entry name" value="C-terminal effector domain of the bipartite response regulators"/>
    <property type="match status" value="1"/>
</dbReference>
<gene>
    <name evidence="7" type="ORF">SAMN04488564_113140</name>
</gene>
<dbReference type="Gene3D" id="3.40.50.300">
    <property type="entry name" value="P-loop containing nucleotide triphosphate hydrolases"/>
    <property type="match status" value="1"/>
</dbReference>
<evidence type="ECO:0000259" key="6">
    <source>
        <dbReference type="PROSITE" id="PS51755"/>
    </source>
</evidence>